<name>A0A1L8D3W3_9THEO</name>
<dbReference type="InterPro" id="IPR038369">
    <property type="entry name" value="SpoVAD_sf"/>
</dbReference>
<accession>A0A1L8D3W3</accession>
<dbReference type="PIRSF" id="PIRSF011570">
    <property type="entry name" value="SpoVAD"/>
    <property type="match status" value="1"/>
</dbReference>
<evidence type="ECO:0000313" key="1">
    <source>
        <dbReference type="EMBL" id="GAV25794.1"/>
    </source>
</evidence>
<dbReference type="OrthoDB" id="9770068at2"/>
<comment type="caution">
    <text evidence="1">The sequence shown here is derived from an EMBL/GenBank/DDBJ whole genome shotgun (WGS) entry which is preliminary data.</text>
</comment>
<dbReference type="NCBIfam" id="NF006160">
    <property type="entry name" value="PRK08304.1"/>
    <property type="match status" value="1"/>
</dbReference>
<keyword evidence="2" id="KW-1185">Reference proteome</keyword>
<dbReference type="NCBIfam" id="TIGR02845">
    <property type="entry name" value="spore_V_AD"/>
    <property type="match status" value="1"/>
</dbReference>
<dbReference type="AlphaFoldDB" id="A0A1L8D3W3"/>
<dbReference type="STRING" id="661089.ciss_17270"/>
<sequence>MRQTREFANPPVVLGYATIAGPKEGEGPLAAYFDKVINNLYYYEDTWEKAEQKMFLEVAEMALQKASVKKEEVDFFLAGDLLNQIISANFAAKSLGIPFFGLYNACATFYEGLILGAMLIAGGFAKKVLVGVSSHYATVERQYRNPTEQGVQKTPTSQWTVTGAAAVVLGDGEGKIKIPRVTVGKALDYDMFDPSDMGGAMVPAAFDTLLVHFKETGLVYDYYDLMLTGDLARFGQQILVKLLQENNINFGQRLNDCGIMIYRPEQQVNAGGSGTACSALVTAGYVFNELSQGKIHKFLGIGTGALLSQVTTQQGMAIPVIAHAVAFESY</sequence>
<dbReference type="RefSeq" id="WP_075866032.1">
    <property type="nucleotide sequence ID" value="NZ_BDJL01000059.1"/>
</dbReference>
<dbReference type="InterPro" id="IPR010894">
    <property type="entry name" value="SpoVAD"/>
</dbReference>
<reference evidence="2" key="1">
    <citation type="submission" date="2016-12" db="EMBL/GenBank/DDBJ databases">
        <title>Draft Genome Sequences od Carboxydothermus pertinax and islandicus, Hydrogenogenic Carboxydotrophic Bacteria.</title>
        <authorList>
            <person name="Fukuyama Y."/>
            <person name="Ohmae K."/>
            <person name="Yoneda Y."/>
            <person name="Yoshida T."/>
            <person name="Sako Y."/>
        </authorList>
    </citation>
    <scope>NUCLEOTIDE SEQUENCE [LARGE SCALE GENOMIC DNA]</scope>
    <source>
        <strain evidence="2">SET</strain>
    </source>
</reference>
<dbReference type="SUPFAM" id="SSF53901">
    <property type="entry name" value="Thiolase-like"/>
    <property type="match status" value="1"/>
</dbReference>
<protein>
    <submittedName>
        <fullName evidence="1">Stage V sporulation protein AD</fullName>
    </submittedName>
</protein>
<organism evidence="1 2">
    <name type="scientific">Carboxydothermus islandicus</name>
    <dbReference type="NCBI Taxonomy" id="661089"/>
    <lineage>
        <taxon>Bacteria</taxon>
        <taxon>Bacillati</taxon>
        <taxon>Bacillota</taxon>
        <taxon>Clostridia</taxon>
        <taxon>Thermoanaerobacterales</taxon>
        <taxon>Thermoanaerobacteraceae</taxon>
        <taxon>Carboxydothermus</taxon>
    </lineage>
</organism>
<dbReference type="InterPro" id="IPR016039">
    <property type="entry name" value="Thiolase-like"/>
</dbReference>
<evidence type="ECO:0000313" key="2">
    <source>
        <dbReference type="Proteomes" id="UP000187338"/>
    </source>
</evidence>
<dbReference type="EMBL" id="BDJL01000059">
    <property type="protein sequence ID" value="GAV25794.1"/>
    <property type="molecule type" value="Genomic_DNA"/>
</dbReference>
<proteinExistence type="predicted"/>
<dbReference type="Pfam" id="PF07451">
    <property type="entry name" value="SpoVAD"/>
    <property type="match status" value="1"/>
</dbReference>
<dbReference type="GO" id="GO:0016746">
    <property type="term" value="F:acyltransferase activity"/>
    <property type="evidence" value="ECO:0007669"/>
    <property type="project" value="InterPro"/>
</dbReference>
<dbReference type="Proteomes" id="UP000187338">
    <property type="component" value="Unassembled WGS sequence"/>
</dbReference>
<gene>
    <name evidence="1" type="ORF">ciss_17270</name>
</gene>
<dbReference type="Gene3D" id="3.40.47.40">
    <property type="entry name" value="Stage V sporulation protein AD"/>
    <property type="match status" value="1"/>
</dbReference>